<feature type="domain" description="Helicase ATP-binding" evidence="1">
    <location>
        <begin position="21"/>
        <end position="172"/>
    </location>
</feature>
<evidence type="ECO:0000313" key="2">
    <source>
        <dbReference type="EMBL" id="XBH03486.1"/>
    </source>
</evidence>
<keyword evidence="2" id="KW-0067">ATP-binding</keyword>
<dbReference type="InterPro" id="IPR011545">
    <property type="entry name" value="DEAD/DEAH_box_helicase_dom"/>
</dbReference>
<dbReference type="GO" id="GO:0005524">
    <property type="term" value="F:ATP binding"/>
    <property type="evidence" value="ECO:0007669"/>
    <property type="project" value="InterPro"/>
</dbReference>
<dbReference type="InterPro" id="IPR027417">
    <property type="entry name" value="P-loop_NTPase"/>
</dbReference>
<protein>
    <submittedName>
        <fullName evidence="2">DEAD/DEAH box helicase</fullName>
    </submittedName>
</protein>
<dbReference type="AlphaFoldDB" id="A0AAU7CE33"/>
<reference evidence="2" key="1">
    <citation type="submission" date="2024-05" db="EMBL/GenBank/DDBJ databases">
        <title>Planctomycetes of the genus Singulisphaera possess chitinolytic capabilities.</title>
        <authorList>
            <person name="Ivanova A."/>
        </authorList>
    </citation>
    <scope>NUCLEOTIDE SEQUENCE</scope>
    <source>
        <strain evidence="2">Ch08T</strain>
    </source>
</reference>
<keyword evidence="2" id="KW-0347">Helicase</keyword>
<accession>A0AAU7CE33</accession>
<keyword evidence="2" id="KW-0378">Hydrolase</keyword>
<dbReference type="SUPFAM" id="SSF52540">
    <property type="entry name" value="P-loop containing nucleoside triphosphate hydrolases"/>
    <property type="match status" value="1"/>
</dbReference>
<dbReference type="PROSITE" id="PS51192">
    <property type="entry name" value="HELICASE_ATP_BIND_1"/>
    <property type="match status" value="1"/>
</dbReference>
<sequence>MTFDKFFEQATKTPPYPYQRRLATAPELAELVRVPTGAGKTAAAVLGWLWRRHFADEVVRRATPRRLVYCLPMRVLVDQSIREAKKWLGNLKFHDTRISILMGGAEKDEWFLEPERSAILIGTQDMLLSRALNRGYAASRFHWPIDFGLLNNDCLWVFDEPQLMGNGVATSAQLAGLRASLGTVAPCSSLWMSATLEPAWLDTVDFAGWRRGSSLELEADDYDPKRPLHKRMTAKKTLEPLGVMATKDGKEVAQQVIKRHIPGTQTLVVLNTVARAKMSTSRLLKISLRRKPFSSSTRNFVNSSEKN</sequence>
<gene>
    <name evidence="2" type="ORF">V5E97_35050</name>
</gene>
<keyword evidence="2" id="KW-0547">Nucleotide-binding</keyword>
<dbReference type="SMART" id="SM00487">
    <property type="entry name" value="DEXDc"/>
    <property type="match status" value="1"/>
</dbReference>
<dbReference type="EMBL" id="CP155447">
    <property type="protein sequence ID" value="XBH03486.1"/>
    <property type="molecule type" value="Genomic_DNA"/>
</dbReference>
<dbReference type="GO" id="GO:0003676">
    <property type="term" value="F:nucleic acid binding"/>
    <property type="evidence" value="ECO:0007669"/>
    <property type="project" value="InterPro"/>
</dbReference>
<dbReference type="GO" id="GO:0004386">
    <property type="term" value="F:helicase activity"/>
    <property type="evidence" value="ECO:0007669"/>
    <property type="project" value="UniProtKB-KW"/>
</dbReference>
<dbReference type="Pfam" id="PF00270">
    <property type="entry name" value="DEAD"/>
    <property type="match status" value="1"/>
</dbReference>
<name>A0AAU7CE33_9BACT</name>
<organism evidence="2">
    <name type="scientific">Singulisphaera sp. Ch08</name>
    <dbReference type="NCBI Taxonomy" id="3120278"/>
    <lineage>
        <taxon>Bacteria</taxon>
        <taxon>Pseudomonadati</taxon>
        <taxon>Planctomycetota</taxon>
        <taxon>Planctomycetia</taxon>
        <taxon>Isosphaerales</taxon>
        <taxon>Isosphaeraceae</taxon>
        <taxon>Singulisphaera</taxon>
    </lineage>
</organism>
<dbReference type="InterPro" id="IPR014001">
    <property type="entry name" value="Helicase_ATP-bd"/>
</dbReference>
<evidence type="ECO:0000259" key="1">
    <source>
        <dbReference type="PROSITE" id="PS51192"/>
    </source>
</evidence>
<proteinExistence type="predicted"/>
<dbReference type="RefSeq" id="WP_406696220.1">
    <property type="nucleotide sequence ID" value="NZ_CP155447.1"/>
</dbReference>
<dbReference type="Gene3D" id="3.40.50.300">
    <property type="entry name" value="P-loop containing nucleotide triphosphate hydrolases"/>
    <property type="match status" value="1"/>
</dbReference>